<protein>
    <submittedName>
        <fullName evidence="2">Serine protease</fullName>
    </submittedName>
</protein>
<reference evidence="2 3" key="1">
    <citation type="submission" date="2019-09" db="EMBL/GenBank/DDBJ databases">
        <title>Actinomadura physcomitrii sp. nov., a novel actinomycete isolated from moss [Physcomitrium sphaericum (Ludw) Fuernr].</title>
        <authorList>
            <person name="Liu C."/>
            <person name="Zhuang X."/>
        </authorList>
    </citation>
    <scope>NUCLEOTIDE SEQUENCE [LARGE SCALE GENOMIC DNA]</scope>
    <source>
        <strain evidence="2 3">CYP1-1B</strain>
    </source>
</reference>
<comment type="caution">
    <text evidence="2">The sequence shown here is derived from an EMBL/GenBank/DDBJ whole genome shotgun (WGS) entry which is preliminary data.</text>
</comment>
<dbReference type="GO" id="GO:0006508">
    <property type="term" value="P:proteolysis"/>
    <property type="evidence" value="ECO:0007669"/>
    <property type="project" value="UniProtKB-KW"/>
</dbReference>
<evidence type="ECO:0000313" key="3">
    <source>
        <dbReference type="Proteomes" id="UP000483004"/>
    </source>
</evidence>
<dbReference type="CDD" id="cd01120">
    <property type="entry name" value="RecA-like_superfamily"/>
    <property type="match status" value="1"/>
</dbReference>
<dbReference type="InterPro" id="IPR009003">
    <property type="entry name" value="Peptidase_S1_PA"/>
</dbReference>
<accession>A0A6L3W050</accession>
<evidence type="ECO:0000256" key="1">
    <source>
        <dbReference type="SAM" id="Coils"/>
    </source>
</evidence>
<dbReference type="EMBL" id="WBMR01000059">
    <property type="protein sequence ID" value="KAB2379304.1"/>
    <property type="molecule type" value="Genomic_DNA"/>
</dbReference>
<proteinExistence type="predicted"/>
<dbReference type="OrthoDB" id="3218567at2"/>
<organism evidence="2 3">
    <name type="scientific">Actinomadura montaniterrae</name>
    <dbReference type="NCBI Taxonomy" id="1803903"/>
    <lineage>
        <taxon>Bacteria</taxon>
        <taxon>Bacillati</taxon>
        <taxon>Actinomycetota</taxon>
        <taxon>Actinomycetes</taxon>
        <taxon>Streptosporangiales</taxon>
        <taxon>Thermomonosporaceae</taxon>
        <taxon>Actinomadura</taxon>
    </lineage>
</organism>
<keyword evidence="2" id="KW-0645">Protease</keyword>
<dbReference type="InterPro" id="IPR027417">
    <property type="entry name" value="P-loop_NTPase"/>
</dbReference>
<dbReference type="AlphaFoldDB" id="A0A6L3W050"/>
<evidence type="ECO:0000313" key="2">
    <source>
        <dbReference type="EMBL" id="KAB2379304.1"/>
    </source>
</evidence>
<dbReference type="GO" id="GO:0008233">
    <property type="term" value="F:peptidase activity"/>
    <property type="evidence" value="ECO:0007669"/>
    <property type="project" value="UniProtKB-KW"/>
</dbReference>
<feature type="coiled-coil region" evidence="1">
    <location>
        <begin position="799"/>
        <end position="826"/>
    </location>
</feature>
<dbReference type="Gene3D" id="3.40.50.300">
    <property type="entry name" value="P-loop containing nucleotide triphosphate hydrolases"/>
    <property type="match status" value="1"/>
</dbReference>
<dbReference type="Pfam" id="PF13365">
    <property type="entry name" value="Trypsin_2"/>
    <property type="match status" value="1"/>
</dbReference>
<name>A0A6L3W050_9ACTN</name>
<dbReference type="Proteomes" id="UP000483004">
    <property type="component" value="Unassembled WGS sequence"/>
</dbReference>
<keyword evidence="3" id="KW-1185">Reference proteome</keyword>
<dbReference type="Gene3D" id="2.40.10.120">
    <property type="match status" value="1"/>
</dbReference>
<dbReference type="SUPFAM" id="SSF50494">
    <property type="entry name" value="Trypsin-like serine proteases"/>
    <property type="match status" value="1"/>
</dbReference>
<dbReference type="SUPFAM" id="SSF52540">
    <property type="entry name" value="P-loop containing nucleoside triphosphate hydrolases"/>
    <property type="match status" value="1"/>
</dbReference>
<gene>
    <name evidence="2" type="ORF">F9B16_21070</name>
</gene>
<keyword evidence="1" id="KW-0175">Coiled coil</keyword>
<sequence length="831" mass="91991">MTCACRGKWLRRKSLVAGYGRTVIVRSRRTGTGFRISNALVLTAAHVADAVGTIEIPKQGIVNCRRVWVSNEVDAALFAVDVSESLPEVPNTSWGVLCSRAGKIPVEAHGFPDFLASADTSRREYEQAHGYINPLTGMMKGELHVSIDTEIWKNKERLWPGMSGGPVFAHGKLVALVSKAAGQAARLVVRPIVDFVYDPGFRQVVQRHSGIEIVAEPADICALTSSLTPSRRPTSIAALVRASSEIVNFRGRNEIFPKLIRWTDRSGFGTLLLHGTGGQGKTRLARQIVRELSRHGWAAGFVANFDPIAADVRDALDRLAYLARPTLLVIDYAESKPGHIQQLAQQMRRSEIPSKLLLLARSAGPWWDAVRHADSDLEDAFQDAEDHKLEPIRGSSRDWSMLFSEAIKAFVSSLPSLNASATRDWAEVANSVDMSAVTFDKDSSAMEIQLSALNALLNAANDERMGGNPVIDQLLQHEVRYWHHIAAGHGLRFGRGEMLLDVVSAGCLYGAADWQDADEIIRRFSTSLSSEEIRVACRELITDILRRDSNSYWEPIDPSSLAEYLVVQRIHHNGKLLVEHLPFVREHQMVNALTMLCRAAPHDELIWRLVKQIVIQHRHRVSFDLLAGIGAAAPNPRPIAELLKGVASKGNNAQKGMIDVLSGKSRSVDQQRSLWRSYTQAFADVPESRMQRASERVAHLADLLSGVAPELTGGINLAMDVIPELLGKFKRIKRELISANEAIDLASGGLRRHRDLDTEYYEIAVSRTRRASRAAESALNYLDEMHGAVRAFQRSPATLEDINATLAELARDVLDMRDRLERLNAETRSLG</sequence>
<keyword evidence="2" id="KW-0378">Hydrolase</keyword>